<dbReference type="Proteomes" id="UP001485043">
    <property type="component" value="Unassembled WGS sequence"/>
</dbReference>
<feature type="region of interest" description="Disordered" evidence="1">
    <location>
        <begin position="311"/>
        <end position="370"/>
    </location>
</feature>
<feature type="compositionally biased region" description="Polar residues" evidence="1">
    <location>
        <begin position="165"/>
        <end position="175"/>
    </location>
</feature>
<keyword evidence="3" id="KW-1185">Reference proteome</keyword>
<proteinExistence type="predicted"/>
<evidence type="ECO:0000313" key="3">
    <source>
        <dbReference type="Proteomes" id="UP001485043"/>
    </source>
</evidence>
<feature type="compositionally biased region" description="Polar residues" evidence="1">
    <location>
        <begin position="142"/>
        <end position="158"/>
    </location>
</feature>
<accession>A0AAW1SM62</accession>
<protein>
    <submittedName>
        <fullName evidence="2">Uncharacterized protein</fullName>
    </submittedName>
</protein>
<dbReference type="AlphaFoldDB" id="A0AAW1SM62"/>
<feature type="compositionally biased region" description="Basic and acidic residues" evidence="1">
    <location>
        <begin position="356"/>
        <end position="365"/>
    </location>
</feature>
<reference evidence="2 3" key="1">
    <citation type="journal article" date="2024" name="Nat. Commun.">
        <title>Phylogenomics reveals the evolutionary origins of lichenization in chlorophyte algae.</title>
        <authorList>
            <person name="Puginier C."/>
            <person name="Libourel C."/>
            <person name="Otte J."/>
            <person name="Skaloud P."/>
            <person name="Haon M."/>
            <person name="Grisel S."/>
            <person name="Petersen M."/>
            <person name="Berrin J.G."/>
            <person name="Delaux P.M."/>
            <person name="Dal Grande F."/>
            <person name="Keller J."/>
        </authorList>
    </citation>
    <scope>NUCLEOTIDE SEQUENCE [LARGE SCALE GENOMIC DNA]</scope>
    <source>
        <strain evidence="2 3">SAG 2523</strain>
    </source>
</reference>
<gene>
    <name evidence="2" type="ORF">WJX84_010075</name>
</gene>
<name>A0AAW1SM62_9CHLO</name>
<organism evidence="2 3">
    <name type="scientific">Apatococcus fuscideae</name>
    <dbReference type="NCBI Taxonomy" id="2026836"/>
    <lineage>
        <taxon>Eukaryota</taxon>
        <taxon>Viridiplantae</taxon>
        <taxon>Chlorophyta</taxon>
        <taxon>core chlorophytes</taxon>
        <taxon>Trebouxiophyceae</taxon>
        <taxon>Chlorellales</taxon>
        <taxon>Chlorellaceae</taxon>
        <taxon>Apatococcus</taxon>
    </lineage>
</organism>
<feature type="compositionally biased region" description="Polar residues" evidence="1">
    <location>
        <begin position="90"/>
        <end position="103"/>
    </location>
</feature>
<evidence type="ECO:0000256" key="1">
    <source>
        <dbReference type="SAM" id="MobiDB-lite"/>
    </source>
</evidence>
<dbReference type="EMBL" id="JALJOV010001492">
    <property type="protein sequence ID" value="KAK9847113.1"/>
    <property type="molecule type" value="Genomic_DNA"/>
</dbReference>
<comment type="caution">
    <text evidence="2">The sequence shown here is derived from an EMBL/GenBank/DDBJ whole genome shotgun (WGS) entry which is preliminary data.</text>
</comment>
<sequence>MYGHSDQDSFLEAAASRGPRGFGRPKPKVGAKSRAAQPNGRTAPLLELAAGSLDFAPGGRLVGRPVSIFEVETGPPVKVPRRARSALIQRRSSAWGQSTSRDLQVSPYHDHQPAPQKQSLTDDSEREQEVAEALFDLANACGPSNNSHEQPDSVSQPGQFDESDTASSSHGSRNGEQPYGPGSGKRKRCRSSTGPPEYEHHSHPSAVSLPAKKLPRSRQKRSIGVQSGGTGHLPKLDVSTDSLPTFPKPEHIGAGSPFRPEPSEAAVPTPPTEDHKPWKPSPMQHSHHKSASIEQHMPGVKAEAHDLQFPHPMTRSLPRSHKGEISKRRRVEAMTGGRPLPGGPRDGLLPMGHSSESPEGKRRPGDQAGMLRTPTEQLNAANAHHMLPHQPPAASTAVPHLPPQLSSRQGAFPGSSAQKLKQPGAMYGAPPMDSSLRNGLPSSGALLQNMPTMANMGPLPAGGGMTPYNAQQQHMLHQYHLSMMQQGMNSFFNSPMVLPPGKLLLLKPVTLKEIMHGSGPTIAASATPADLLTKVGFCLVYPCTHVQP</sequence>
<feature type="region of interest" description="Disordered" evidence="1">
    <location>
        <begin position="1"/>
        <end position="43"/>
    </location>
</feature>
<evidence type="ECO:0000313" key="2">
    <source>
        <dbReference type="EMBL" id="KAK9847113.1"/>
    </source>
</evidence>
<feature type="region of interest" description="Disordered" evidence="1">
    <location>
        <begin position="73"/>
        <end position="294"/>
    </location>
</feature>